<name>A0ABT7E1R8_9NEIS</name>
<keyword evidence="2" id="KW-1185">Reference proteome</keyword>
<evidence type="ECO:0000313" key="2">
    <source>
        <dbReference type="Proteomes" id="UP001172778"/>
    </source>
</evidence>
<evidence type="ECO:0000313" key="1">
    <source>
        <dbReference type="EMBL" id="MDK2126256.1"/>
    </source>
</evidence>
<accession>A0ABT7E1R8</accession>
<reference evidence="1" key="1">
    <citation type="submission" date="2023-03" db="EMBL/GenBank/DDBJ databases">
        <title>Chitinimonas shenzhenensis gen. nov., sp. nov., a novel member of family Burkholderiaceae isolated from activated sludge collected in Shen Zhen, China.</title>
        <authorList>
            <person name="Wang X."/>
        </authorList>
    </citation>
    <scope>NUCLEOTIDE SEQUENCE</scope>
    <source>
        <strain evidence="1">DQS-5</strain>
    </source>
</reference>
<organism evidence="1 2">
    <name type="scientific">Parachitinimonas caeni</name>
    <dbReference type="NCBI Taxonomy" id="3031301"/>
    <lineage>
        <taxon>Bacteria</taxon>
        <taxon>Pseudomonadati</taxon>
        <taxon>Pseudomonadota</taxon>
        <taxon>Betaproteobacteria</taxon>
        <taxon>Neisseriales</taxon>
        <taxon>Chitinibacteraceae</taxon>
        <taxon>Parachitinimonas</taxon>
    </lineage>
</organism>
<dbReference type="Proteomes" id="UP001172778">
    <property type="component" value="Unassembled WGS sequence"/>
</dbReference>
<proteinExistence type="predicted"/>
<gene>
    <name evidence="1" type="ORF">PZA18_19615</name>
</gene>
<sequence length="74" mass="7889">MSDQHDSLPVDDNTPLGDIIHMLDSRNDSGALMTLGHGRDAEAAFVLLHGPHTPSLIQLLEQAVARLDAGLPLP</sequence>
<comment type="caution">
    <text evidence="1">The sequence shown here is derived from an EMBL/GenBank/DDBJ whole genome shotgun (WGS) entry which is preliminary data.</text>
</comment>
<dbReference type="RefSeq" id="WP_284102577.1">
    <property type="nucleotide sequence ID" value="NZ_JARRAF010000034.1"/>
</dbReference>
<protein>
    <submittedName>
        <fullName evidence="1">Uncharacterized protein</fullName>
    </submittedName>
</protein>
<dbReference type="EMBL" id="JARRAF010000034">
    <property type="protein sequence ID" value="MDK2126256.1"/>
    <property type="molecule type" value="Genomic_DNA"/>
</dbReference>